<reference evidence="2 5" key="2">
    <citation type="submission" date="2016-02" db="EMBL/GenBank/DDBJ databases">
        <authorList>
            <person name="Teng J.L."/>
            <person name="Tang Y."/>
            <person name="Huang Y."/>
            <person name="Guo F."/>
            <person name="Wei W."/>
            <person name="Chen J.H."/>
            <person name="Wong S.Y."/>
            <person name="Lau S.K."/>
            <person name="Woo P.C."/>
        </authorList>
    </citation>
    <scope>NUCLEOTIDE SEQUENCE [LARGE SCALE GENOMIC DNA]</scope>
    <source>
        <strain evidence="2 5">JCM 13375</strain>
    </source>
</reference>
<dbReference type="CDD" id="cd06587">
    <property type="entry name" value="VOC"/>
    <property type="match status" value="1"/>
</dbReference>
<gene>
    <name evidence="3" type="ORF">AXK60_24620</name>
    <name evidence="2" type="ORF">AXK61_03370</name>
</gene>
<dbReference type="AlphaFoldDB" id="A0A138AMQ0"/>
<evidence type="ECO:0000259" key="1">
    <source>
        <dbReference type="PROSITE" id="PS51819"/>
    </source>
</evidence>
<dbReference type="Proteomes" id="UP000070258">
    <property type="component" value="Unassembled WGS sequence"/>
</dbReference>
<evidence type="ECO:0000313" key="3">
    <source>
        <dbReference type="EMBL" id="KXP11685.1"/>
    </source>
</evidence>
<evidence type="ECO:0000313" key="2">
    <source>
        <dbReference type="EMBL" id="KXO98634.1"/>
    </source>
</evidence>
<dbReference type="PANTHER" id="PTHR35908">
    <property type="entry name" value="HYPOTHETICAL FUSION PROTEIN"/>
    <property type="match status" value="1"/>
</dbReference>
<dbReference type="OrthoDB" id="1645442at2"/>
<dbReference type="EMBL" id="LSRF01000018">
    <property type="protein sequence ID" value="KXP11685.1"/>
    <property type="molecule type" value="Genomic_DNA"/>
</dbReference>
<dbReference type="SUPFAM" id="SSF54593">
    <property type="entry name" value="Glyoxalase/Bleomycin resistance protein/Dihydroxybiphenyl dioxygenase"/>
    <property type="match status" value="1"/>
</dbReference>
<comment type="caution">
    <text evidence="3">The sequence shown here is derived from an EMBL/GenBank/DDBJ whole genome shotgun (WGS) entry which is preliminary data.</text>
</comment>
<dbReference type="Pfam" id="PF18029">
    <property type="entry name" value="Glyoxalase_6"/>
    <property type="match status" value="1"/>
</dbReference>
<organism evidence="3 4">
    <name type="scientific">Tsukamurella pseudospumae</name>
    <dbReference type="NCBI Taxonomy" id="239498"/>
    <lineage>
        <taxon>Bacteria</taxon>
        <taxon>Bacillati</taxon>
        <taxon>Actinomycetota</taxon>
        <taxon>Actinomycetes</taxon>
        <taxon>Mycobacteriales</taxon>
        <taxon>Tsukamurellaceae</taxon>
        <taxon>Tsukamurella</taxon>
    </lineage>
</organism>
<accession>A0A138AMQ0</accession>
<name>A0A138AMQ0_9ACTN</name>
<protein>
    <submittedName>
        <fullName evidence="3">Glyoxalase</fullName>
    </submittedName>
</protein>
<dbReference type="STRING" id="239498.AXK60_24620"/>
<proteinExistence type="predicted"/>
<keyword evidence="5" id="KW-1185">Reference proteome</keyword>
<reference evidence="4" key="1">
    <citation type="submission" date="2016-02" db="EMBL/GenBank/DDBJ databases">
        <authorList>
            <person name="Wen L."/>
            <person name="He K."/>
            <person name="Yang H."/>
        </authorList>
    </citation>
    <scope>NUCLEOTIDE SEQUENCE [LARGE SCALE GENOMIC DNA]</scope>
    <source>
        <strain evidence="4">JCM 15929</strain>
    </source>
</reference>
<reference evidence="3" key="3">
    <citation type="submission" date="2016-02" db="EMBL/GenBank/DDBJ databases">
        <authorList>
            <person name="Teng J.L."/>
            <person name="Yang Y."/>
            <person name="Huang Y."/>
            <person name="Guo F."/>
            <person name="Wei W."/>
            <person name="Chen J.H."/>
            <person name="Wong S.Y."/>
            <person name="Lau S.K."/>
            <person name="Woo P.C."/>
        </authorList>
    </citation>
    <scope>NUCLEOTIDE SEQUENCE</scope>
    <source>
        <strain evidence="3">JCM 15929</strain>
    </source>
</reference>
<dbReference type="InterPro" id="IPR041581">
    <property type="entry name" value="Glyoxalase_6"/>
</dbReference>
<feature type="domain" description="VOC" evidence="1">
    <location>
        <begin position="5"/>
        <end position="134"/>
    </location>
</feature>
<sequence>MAPPRFRQVVLDAADARRSAEFYRELLDLAYVPGDEPREGVPDDDFLVLTGPDGRRLLAFQTVPAFARSTWPAMDVPQQLHLDLAVRDRDEMQEHHRRVLELGGTLVEDRFDDPVEALRVYADLDGHPFCIFVAEQ</sequence>
<dbReference type="InterPro" id="IPR029068">
    <property type="entry name" value="Glyas_Bleomycin-R_OHBP_Dase"/>
</dbReference>
<dbReference type="PANTHER" id="PTHR35908:SF1">
    <property type="entry name" value="CONSERVED PROTEIN"/>
    <property type="match status" value="1"/>
</dbReference>
<dbReference type="PROSITE" id="PS51819">
    <property type="entry name" value="VOC"/>
    <property type="match status" value="1"/>
</dbReference>
<dbReference type="EMBL" id="LSRE01000012">
    <property type="protein sequence ID" value="KXO98634.1"/>
    <property type="molecule type" value="Genomic_DNA"/>
</dbReference>
<dbReference type="RefSeq" id="WP_068570944.1">
    <property type="nucleotide sequence ID" value="NZ_LSRE01000012.1"/>
</dbReference>
<evidence type="ECO:0000313" key="4">
    <source>
        <dbReference type="Proteomes" id="UP000070258"/>
    </source>
</evidence>
<dbReference type="Gene3D" id="3.10.180.10">
    <property type="entry name" value="2,3-Dihydroxybiphenyl 1,2-Dioxygenase, domain 1"/>
    <property type="match status" value="1"/>
</dbReference>
<dbReference type="Proteomes" id="UP000070409">
    <property type="component" value="Unassembled WGS sequence"/>
</dbReference>
<evidence type="ECO:0000313" key="5">
    <source>
        <dbReference type="Proteomes" id="UP000070409"/>
    </source>
</evidence>
<dbReference type="InterPro" id="IPR037523">
    <property type="entry name" value="VOC_core"/>
</dbReference>